<keyword evidence="3" id="KW-1185">Reference proteome</keyword>
<dbReference type="InterPro" id="IPR009693">
    <property type="entry name" value="Glucitol_operon_activator"/>
</dbReference>
<keyword evidence="1" id="KW-1133">Transmembrane helix</keyword>
<evidence type="ECO:0000313" key="3">
    <source>
        <dbReference type="Proteomes" id="UP000199668"/>
    </source>
</evidence>
<dbReference type="RefSeq" id="WP_090925418.1">
    <property type="nucleotide sequence ID" value="NZ_FOTY01000002.1"/>
</dbReference>
<dbReference type="EMBL" id="FOTY01000002">
    <property type="protein sequence ID" value="SFL55993.1"/>
    <property type="molecule type" value="Genomic_DNA"/>
</dbReference>
<accession>A0A1I4IPR8</accession>
<name>A0A1I4IPR8_9BACI</name>
<keyword evidence="1" id="KW-0812">Transmembrane</keyword>
<proteinExistence type="predicted"/>
<dbReference type="Proteomes" id="UP000199668">
    <property type="component" value="Unassembled WGS sequence"/>
</dbReference>
<dbReference type="AlphaFoldDB" id="A0A1I4IPR8"/>
<evidence type="ECO:0000313" key="2">
    <source>
        <dbReference type="EMBL" id="SFL55993.1"/>
    </source>
</evidence>
<reference evidence="2 3" key="1">
    <citation type="submission" date="2016-10" db="EMBL/GenBank/DDBJ databases">
        <authorList>
            <person name="de Groot N.N."/>
        </authorList>
    </citation>
    <scope>NUCLEOTIDE SEQUENCE [LARGE SCALE GENOMIC DNA]</scope>
    <source>
        <strain evidence="2 3">CGMCC 1.6134</strain>
    </source>
</reference>
<organism evidence="2 3">
    <name type="scientific">Salibacterium qingdaonense</name>
    <dbReference type="NCBI Taxonomy" id="266892"/>
    <lineage>
        <taxon>Bacteria</taxon>
        <taxon>Bacillati</taxon>
        <taxon>Bacillota</taxon>
        <taxon>Bacilli</taxon>
        <taxon>Bacillales</taxon>
        <taxon>Bacillaceae</taxon>
    </lineage>
</organism>
<dbReference type="Pfam" id="PF06923">
    <property type="entry name" value="GutM"/>
    <property type="match status" value="1"/>
</dbReference>
<protein>
    <submittedName>
        <fullName evidence="2">Glucitol operon activator protein (GutM)</fullName>
    </submittedName>
</protein>
<keyword evidence="1" id="KW-0472">Membrane</keyword>
<sequence length="133" mass="15249">MWGTFFIIFAAIWTLQFLLTHLQVKHYQGKIREMSRKHKGYLGTGFFKKRFGNGAVMLLVCDDETKIKEAKVMKGLTVFARFRTVKKLIGLTLEESRDLDTLTVKESSALADAAGMIEKEMKKKREGNEAWIS</sequence>
<gene>
    <name evidence="2" type="ORF">SAMN04488054_102149</name>
</gene>
<feature type="transmembrane region" description="Helical" evidence="1">
    <location>
        <begin position="6"/>
        <end position="24"/>
    </location>
</feature>
<dbReference type="OrthoDB" id="9096700at2"/>
<evidence type="ECO:0000256" key="1">
    <source>
        <dbReference type="SAM" id="Phobius"/>
    </source>
</evidence>
<dbReference type="STRING" id="266892.SAMN04488054_102149"/>